<gene>
    <name evidence="8" type="ORF">C5F44_12020</name>
</gene>
<dbReference type="CDD" id="cd17477">
    <property type="entry name" value="MFS_YcaD_like"/>
    <property type="match status" value="1"/>
</dbReference>
<dbReference type="SUPFAM" id="SSF103473">
    <property type="entry name" value="MFS general substrate transporter"/>
    <property type="match status" value="1"/>
</dbReference>
<dbReference type="RefSeq" id="WP_107673784.1">
    <property type="nucleotide sequence ID" value="NZ_PZKE01000011.1"/>
</dbReference>
<evidence type="ECO:0000256" key="5">
    <source>
        <dbReference type="SAM" id="MobiDB-lite"/>
    </source>
</evidence>
<feature type="transmembrane region" description="Helical" evidence="6">
    <location>
        <begin position="355"/>
        <end position="372"/>
    </location>
</feature>
<evidence type="ECO:0000313" key="9">
    <source>
        <dbReference type="Proteomes" id="UP000241362"/>
    </source>
</evidence>
<keyword evidence="3 6" id="KW-1133">Transmembrane helix</keyword>
<feature type="transmembrane region" description="Helical" evidence="6">
    <location>
        <begin position="235"/>
        <end position="253"/>
    </location>
</feature>
<keyword evidence="2 6" id="KW-0812">Transmembrane</keyword>
<evidence type="ECO:0000256" key="4">
    <source>
        <dbReference type="ARBA" id="ARBA00023136"/>
    </source>
</evidence>
<feature type="transmembrane region" description="Helical" evidence="6">
    <location>
        <begin position="98"/>
        <end position="119"/>
    </location>
</feature>
<feature type="transmembrane region" description="Helical" evidence="6">
    <location>
        <begin position="131"/>
        <end position="150"/>
    </location>
</feature>
<accession>A0A2T4J7B6</accession>
<feature type="transmembrane region" description="Helical" evidence="6">
    <location>
        <begin position="199"/>
        <end position="223"/>
    </location>
</feature>
<feature type="transmembrane region" description="Helical" evidence="6">
    <location>
        <begin position="73"/>
        <end position="92"/>
    </location>
</feature>
<feature type="transmembrane region" description="Helical" evidence="6">
    <location>
        <begin position="156"/>
        <end position="178"/>
    </location>
</feature>
<feature type="transmembrane region" description="Helical" evidence="6">
    <location>
        <begin position="42"/>
        <end position="61"/>
    </location>
</feature>
<dbReference type="GO" id="GO:0022857">
    <property type="term" value="F:transmembrane transporter activity"/>
    <property type="evidence" value="ECO:0007669"/>
    <property type="project" value="InterPro"/>
</dbReference>
<feature type="transmembrane region" description="Helical" evidence="6">
    <location>
        <begin position="323"/>
        <end position="343"/>
    </location>
</feature>
<dbReference type="GO" id="GO:0005886">
    <property type="term" value="C:plasma membrane"/>
    <property type="evidence" value="ECO:0007669"/>
    <property type="project" value="TreeGrafter"/>
</dbReference>
<dbReference type="PROSITE" id="PS50850">
    <property type="entry name" value="MFS"/>
    <property type="match status" value="1"/>
</dbReference>
<reference evidence="8 9" key="1">
    <citation type="submission" date="2018-03" db="EMBL/GenBank/DDBJ databases">
        <title>Rhodobacter blasticus.</title>
        <authorList>
            <person name="Meyer T.E."/>
            <person name="Miller S."/>
            <person name="Lodha T."/>
            <person name="Gandham S."/>
            <person name="Chintalapati S."/>
            <person name="Chintalapati V.R."/>
        </authorList>
    </citation>
    <scope>NUCLEOTIDE SEQUENCE [LARGE SCALE GENOMIC DNA]</scope>
    <source>
        <strain evidence="8 9">DSM 2131</strain>
    </source>
</reference>
<dbReference type="InterPro" id="IPR020846">
    <property type="entry name" value="MFS_dom"/>
</dbReference>
<dbReference type="Gene3D" id="1.20.1250.20">
    <property type="entry name" value="MFS general substrate transporter like domains"/>
    <property type="match status" value="2"/>
</dbReference>
<evidence type="ECO:0000259" key="7">
    <source>
        <dbReference type="PROSITE" id="PS50850"/>
    </source>
</evidence>
<keyword evidence="9" id="KW-1185">Reference proteome</keyword>
<evidence type="ECO:0000256" key="1">
    <source>
        <dbReference type="ARBA" id="ARBA00004370"/>
    </source>
</evidence>
<evidence type="ECO:0000256" key="3">
    <source>
        <dbReference type="ARBA" id="ARBA00022989"/>
    </source>
</evidence>
<proteinExistence type="predicted"/>
<evidence type="ECO:0000256" key="2">
    <source>
        <dbReference type="ARBA" id="ARBA00022692"/>
    </source>
</evidence>
<dbReference type="EMBL" id="PZKE01000011">
    <property type="protein sequence ID" value="PTE13775.1"/>
    <property type="molecule type" value="Genomic_DNA"/>
</dbReference>
<protein>
    <submittedName>
        <fullName evidence="8">MFS transporter</fullName>
    </submittedName>
</protein>
<dbReference type="AlphaFoldDB" id="A0A2T4J7B6"/>
<feature type="domain" description="Major facilitator superfamily (MFS) profile" evidence="7">
    <location>
        <begin position="2"/>
        <end position="378"/>
    </location>
</feature>
<keyword evidence="4 6" id="KW-0472">Membrane</keyword>
<name>A0A2T4J7B6_FUSBL</name>
<dbReference type="InterPro" id="IPR036259">
    <property type="entry name" value="MFS_trans_sf"/>
</dbReference>
<organism evidence="8 9">
    <name type="scientific">Fuscovulum blasticum DSM 2131</name>
    <dbReference type="NCBI Taxonomy" id="1188250"/>
    <lineage>
        <taxon>Bacteria</taxon>
        <taxon>Pseudomonadati</taxon>
        <taxon>Pseudomonadota</taxon>
        <taxon>Alphaproteobacteria</taxon>
        <taxon>Rhodobacterales</taxon>
        <taxon>Paracoccaceae</taxon>
        <taxon>Pseudogemmobacter</taxon>
    </lineage>
</organism>
<feature type="transmembrane region" description="Helical" evidence="6">
    <location>
        <begin position="289"/>
        <end position="311"/>
    </location>
</feature>
<dbReference type="InterPro" id="IPR005828">
    <property type="entry name" value="MFS_sugar_transport-like"/>
</dbReference>
<feature type="compositionally biased region" description="Basic and acidic residues" evidence="5">
    <location>
        <begin position="420"/>
        <end position="431"/>
    </location>
</feature>
<feature type="compositionally biased region" description="Basic and acidic residues" evidence="5">
    <location>
        <begin position="445"/>
        <end position="460"/>
    </location>
</feature>
<dbReference type="PANTHER" id="PTHR23521:SF3">
    <property type="entry name" value="MFS TRANSPORTER"/>
    <property type="match status" value="1"/>
</dbReference>
<feature type="transmembrane region" description="Helical" evidence="6">
    <location>
        <begin position="265"/>
        <end position="283"/>
    </location>
</feature>
<comment type="subcellular location">
    <subcellularLocation>
        <location evidence="1">Membrane</location>
    </subcellularLocation>
</comment>
<dbReference type="Pfam" id="PF00083">
    <property type="entry name" value="Sugar_tr"/>
    <property type="match status" value="1"/>
</dbReference>
<comment type="caution">
    <text evidence="8">The sequence shown here is derived from an EMBL/GenBank/DDBJ whole genome shotgun (WGS) entry which is preliminary data.</text>
</comment>
<feature type="region of interest" description="Disordered" evidence="5">
    <location>
        <begin position="405"/>
        <end position="460"/>
    </location>
</feature>
<dbReference type="Proteomes" id="UP000241362">
    <property type="component" value="Unassembled WGS sequence"/>
</dbReference>
<dbReference type="PANTHER" id="PTHR23521">
    <property type="entry name" value="TRANSPORTER MFS SUPERFAMILY"/>
    <property type="match status" value="1"/>
</dbReference>
<dbReference type="InterPro" id="IPR011701">
    <property type="entry name" value="MFS"/>
</dbReference>
<evidence type="ECO:0000313" key="8">
    <source>
        <dbReference type="EMBL" id="PTE13775.1"/>
    </source>
</evidence>
<evidence type="ECO:0000256" key="6">
    <source>
        <dbReference type="SAM" id="Phobius"/>
    </source>
</evidence>
<dbReference type="Pfam" id="PF07690">
    <property type="entry name" value="MFS_1"/>
    <property type="match status" value="1"/>
</dbReference>
<dbReference type="InterPro" id="IPR047200">
    <property type="entry name" value="MFS_YcaD-like"/>
</dbReference>
<sequence>MLKVVLKTWPLLTGVLLLMVGNGVQGSLLGIRGTLEAFNTLQLSVVMSAYFLGFLIGSRVAPDMIRRVGHVRVFAALGSLISAVLVLYPMLVEWQIWALMRVVIGFGFAGIYITAESWLNNTATNETRGQALSAYMIVQMLGIVASQGLLAAGDPFGYDMFLIPSVLVSLAFLPLLLADSPTPTFSTTVRLGFRDLFRISPLGCVGMLISGGVFSAMFGMASVWGTLSLLSVKQIALFTSFLYVGGLLLQYPVGWLSDRIDRRQIMLWLSVVATVVLIVATVLDLPFWALLIVAGLLGGITYPMYSLLIAYTNDFLSKEQMAAASAGLIFMNGVGAIFGPLITGWLMGVVGTNGFFLYLAVLYAAQVVYTLWRMTRRASPSVTGAYRGVTPTASTVAAVAVLENAPDIGPSPETPEAAEEASRGLEIRSAEVAEAVEQDAAPGAERPEDGETESGPRKEG</sequence>